<gene>
    <name evidence="3" type="ORF">WICMUC_003041</name>
</gene>
<feature type="transmembrane region" description="Helical" evidence="1">
    <location>
        <begin position="107"/>
        <end position="125"/>
    </location>
</feature>
<feature type="domain" description="DUF2470" evidence="2">
    <location>
        <begin position="5"/>
        <end position="84"/>
    </location>
</feature>
<reference evidence="3" key="2">
    <citation type="submission" date="2021-01" db="EMBL/GenBank/DDBJ databases">
        <authorList>
            <person name="Schikora-Tamarit M.A."/>
        </authorList>
    </citation>
    <scope>NUCLEOTIDE SEQUENCE</scope>
    <source>
        <strain evidence="3">CBS6341</strain>
    </source>
</reference>
<organism evidence="3 4">
    <name type="scientific">Wickerhamomyces mucosus</name>
    <dbReference type="NCBI Taxonomy" id="1378264"/>
    <lineage>
        <taxon>Eukaryota</taxon>
        <taxon>Fungi</taxon>
        <taxon>Dikarya</taxon>
        <taxon>Ascomycota</taxon>
        <taxon>Saccharomycotina</taxon>
        <taxon>Saccharomycetes</taxon>
        <taxon>Phaffomycetales</taxon>
        <taxon>Wickerhamomycetaceae</taxon>
        <taxon>Wickerhamomyces</taxon>
    </lineage>
</organism>
<dbReference type="PANTHER" id="PTHR37783:SF1">
    <property type="entry name" value="MEMBRANE PROTEIN, PUTATIVE (AFU_ORTHOLOGUE AFUA_1G04315)-RELATED"/>
    <property type="match status" value="1"/>
</dbReference>
<sequence length="210" mass="25062">MTEIRILSHMNKDHKLAIEDYLATHGHVDITDDISNIKLSHIELSHMIITFNHKDLEFPIEKLIPFEPSLNDLNKDARIKLVEMAKIAAEKRGFSHLQINEYRYPTIFGWIKLLLIHISLWIYLFPQILNNSLIKNKLIDEIYINWSINNSLYFEILALIIHLLEIQILFKPLFVKYRVEDYQLEWYIAAFLEGYPAYKRFNQLIKEKTH</sequence>
<keyword evidence="1" id="KW-0472">Membrane</keyword>
<dbReference type="EMBL" id="JAEUBF010000796">
    <property type="protein sequence ID" value="KAH3674838.1"/>
    <property type="molecule type" value="Genomic_DNA"/>
</dbReference>
<evidence type="ECO:0000259" key="2">
    <source>
        <dbReference type="Pfam" id="PF10615"/>
    </source>
</evidence>
<feature type="transmembrane region" description="Helical" evidence="1">
    <location>
        <begin position="152"/>
        <end position="170"/>
    </location>
</feature>
<name>A0A9P8TCW9_9ASCO</name>
<comment type="caution">
    <text evidence="3">The sequence shown here is derived from an EMBL/GenBank/DDBJ whole genome shotgun (WGS) entry which is preliminary data.</text>
</comment>
<accession>A0A9P8TCW9</accession>
<keyword evidence="1" id="KW-0812">Transmembrane</keyword>
<keyword evidence="1" id="KW-1133">Transmembrane helix</keyword>
<dbReference type="InterPro" id="IPR019595">
    <property type="entry name" value="DUF2470"/>
</dbReference>
<dbReference type="Proteomes" id="UP000769528">
    <property type="component" value="Unassembled WGS sequence"/>
</dbReference>
<proteinExistence type="predicted"/>
<dbReference type="Pfam" id="PF10615">
    <property type="entry name" value="DUF2470"/>
    <property type="match status" value="1"/>
</dbReference>
<evidence type="ECO:0000256" key="1">
    <source>
        <dbReference type="SAM" id="Phobius"/>
    </source>
</evidence>
<evidence type="ECO:0000313" key="3">
    <source>
        <dbReference type="EMBL" id="KAH3674838.1"/>
    </source>
</evidence>
<dbReference type="AlphaFoldDB" id="A0A9P8TCW9"/>
<dbReference type="PANTHER" id="PTHR37783">
    <property type="entry name" value="MEMBRANE PROTEIN, PUTATIVE (AFU_ORTHOLOGUE AFUA_1G04315)-RELATED"/>
    <property type="match status" value="1"/>
</dbReference>
<dbReference type="InterPro" id="IPR037119">
    <property type="entry name" value="Haem_oxidase_HugZ-like_sf"/>
</dbReference>
<evidence type="ECO:0000313" key="4">
    <source>
        <dbReference type="Proteomes" id="UP000769528"/>
    </source>
</evidence>
<reference evidence="3" key="1">
    <citation type="journal article" date="2021" name="Open Biol.">
        <title>Shared evolutionary footprints suggest mitochondrial oxidative damage underlies multiple complex I losses in fungi.</title>
        <authorList>
            <person name="Schikora-Tamarit M.A."/>
            <person name="Marcet-Houben M."/>
            <person name="Nosek J."/>
            <person name="Gabaldon T."/>
        </authorList>
    </citation>
    <scope>NUCLEOTIDE SEQUENCE</scope>
    <source>
        <strain evidence="3">CBS6341</strain>
    </source>
</reference>
<keyword evidence="4" id="KW-1185">Reference proteome</keyword>
<dbReference type="OrthoDB" id="5553410at2759"/>
<protein>
    <recommendedName>
        <fullName evidence="2">DUF2470 domain-containing protein</fullName>
    </recommendedName>
</protein>
<dbReference type="Gene3D" id="3.20.180.10">
    <property type="entry name" value="PNP-oxidase-like"/>
    <property type="match status" value="1"/>
</dbReference>